<dbReference type="EMBL" id="JAULSW010000001">
    <property type="protein sequence ID" value="KAK3394988.1"/>
    <property type="molecule type" value="Genomic_DNA"/>
</dbReference>
<dbReference type="Proteomes" id="UP001285441">
    <property type="component" value="Unassembled WGS sequence"/>
</dbReference>
<reference evidence="2" key="1">
    <citation type="journal article" date="2023" name="Mol. Phylogenet. Evol.">
        <title>Genome-scale phylogeny and comparative genomics of the fungal order Sordariales.</title>
        <authorList>
            <person name="Hensen N."/>
            <person name="Bonometti L."/>
            <person name="Westerberg I."/>
            <person name="Brannstrom I.O."/>
            <person name="Guillou S."/>
            <person name="Cros-Aarteil S."/>
            <person name="Calhoun S."/>
            <person name="Haridas S."/>
            <person name="Kuo A."/>
            <person name="Mondo S."/>
            <person name="Pangilinan J."/>
            <person name="Riley R."/>
            <person name="LaButti K."/>
            <person name="Andreopoulos B."/>
            <person name="Lipzen A."/>
            <person name="Chen C."/>
            <person name="Yan M."/>
            <person name="Daum C."/>
            <person name="Ng V."/>
            <person name="Clum A."/>
            <person name="Steindorff A."/>
            <person name="Ohm R.A."/>
            <person name="Martin F."/>
            <person name="Silar P."/>
            <person name="Natvig D.O."/>
            <person name="Lalanne C."/>
            <person name="Gautier V."/>
            <person name="Ament-Velasquez S.L."/>
            <person name="Kruys A."/>
            <person name="Hutchinson M.I."/>
            <person name="Powell A.J."/>
            <person name="Barry K."/>
            <person name="Miller A.N."/>
            <person name="Grigoriev I.V."/>
            <person name="Debuchy R."/>
            <person name="Gladieux P."/>
            <person name="Hiltunen Thoren M."/>
            <person name="Johannesson H."/>
        </authorList>
    </citation>
    <scope>NUCLEOTIDE SEQUENCE</scope>
    <source>
        <strain evidence="2">CBS 232.78</strain>
    </source>
</reference>
<feature type="domain" description="DUF8212" evidence="1">
    <location>
        <begin position="186"/>
        <end position="213"/>
    </location>
</feature>
<protein>
    <recommendedName>
        <fullName evidence="1">DUF8212 domain-containing protein</fullName>
    </recommendedName>
</protein>
<dbReference type="PANTHER" id="PTHR10622:SF10">
    <property type="entry name" value="HET DOMAIN-CONTAINING PROTEIN"/>
    <property type="match status" value="1"/>
</dbReference>
<accession>A0AAE0U8J5</accession>
<evidence type="ECO:0000259" key="1">
    <source>
        <dbReference type="Pfam" id="PF26640"/>
    </source>
</evidence>
<evidence type="ECO:0000313" key="3">
    <source>
        <dbReference type="Proteomes" id="UP001285441"/>
    </source>
</evidence>
<proteinExistence type="predicted"/>
<evidence type="ECO:0000313" key="2">
    <source>
        <dbReference type="EMBL" id="KAK3394988.1"/>
    </source>
</evidence>
<dbReference type="AlphaFoldDB" id="A0AAE0U8J5"/>
<sequence>MRLIDTLTLNLRDVIGEPRPYAILSHTWGEDEVDTCCIDKASSADLSAAIKSMFNWYQSAAVCYIYLCDVDEDGDIHDPDSQFFNSRWFTRGWTLQELIAPEKLEFYQSDWTKIGDKSTMTSLLHEITGIDEVLLEETKCLLRMSVAKRMSWAARRETTRAEDIAYCVMGIFDVNMPMLYGEGPKAIIRLQEEIMKESDDQSLFAWKASAESARIFPLPGIAGLVASRGFPDRKVCINLDCRFDTDSQSIIGIRLVCRGGDQYLRTEPQSLFPCSSDGALATVYVAKSTRTPLLQLLPNWSRQDCFYLRNLPSELSVADVFPASAVFSHGSNILQLGPWTQDKAAIKLVNSWTSDLIVILLWTDYSPSMLTFRALYGVNLASSEAQTDKIISCARRPSEYHQNRAVSFGPDKPTILFKIS</sequence>
<organism evidence="2 3">
    <name type="scientific">Podospora didyma</name>
    <dbReference type="NCBI Taxonomy" id="330526"/>
    <lineage>
        <taxon>Eukaryota</taxon>
        <taxon>Fungi</taxon>
        <taxon>Dikarya</taxon>
        <taxon>Ascomycota</taxon>
        <taxon>Pezizomycotina</taxon>
        <taxon>Sordariomycetes</taxon>
        <taxon>Sordariomycetidae</taxon>
        <taxon>Sordariales</taxon>
        <taxon>Podosporaceae</taxon>
        <taxon>Podospora</taxon>
    </lineage>
</organism>
<reference evidence="2" key="2">
    <citation type="submission" date="2023-06" db="EMBL/GenBank/DDBJ databases">
        <authorList>
            <consortium name="Lawrence Berkeley National Laboratory"/>
            <person name="Haridas S."/>
            <person name="Hensen N."/>
            <person name="Bonometti L."/>
            <person name="Westerberg I."/>
            <person name="Brannstrom I.O."/>
            <person name="Guillou S."/>
            <person name="Cros-Aarteil S."/>
            <person name="Calhoun S."/>
            <person name="Kuo A."/>
            <person name="Mondo S."/>
            <person name="Pangilinan J."/>
            <person name="Riley R."/>
            <person name="LaButti K."/>
            <person name="Andreopoulos B."/>
            <person name="Lipzen A."/>
            <person name="Chen C."/>
            <person name="Yanf M."/>
            <person name="Daum C."/>
            <person name="Ng V."/>
            <person name="Clum A."/>
            <person name="Steindorff A."/>
            <person name="Ohm R."/>
            <person name="Martin F."/>
            <person name="Silar P."/>
            <person name="Natvig D."/>
            <person name="Lalanne C."/>
            <person name="Gautier V."/>
            <person name="Ament-velasquez S.L."/>
            <person name="Kruys A."/>
            <person name="Hutchinson M.I."/>
            <person name="Powell A.J."/>
            <person name="Barry K."/>
            <person name="Miller A.N."/>
            <person name="Grigoriev I.V."/>
            <person name="Debuchy R."/>
            <person name="Gladieux P."/>
            <person name="Thoren M.H."/>
            <person name="Johannesson H."/>
        </authorList>
    </citation>
    <scope>NUCLEOTIDE SEQUENCE</scope>
    <source>
        <strain evidence="2">CBS 232.78</strain>
    </source>
</reference>
<keyword evidence="3" id="KW-1185">Reference proteome</keyword>
<gene>
    <name evidence="2" type="ORF">B0H63DRAFT_518057</name>
</gene>
<dbReference type="PANTHER" id="PTHR10622">
    <property type="entry name" value="HET DOMAIN-CONTAINING PROTEIN"/>
    <property type="match status" value="1"/>
</dbReference>
<name>A0AAE0U8J5_9PEZI</name>
<dbReference type="InterPro" id="IPR058525">
    <property type="entry name" value="DUF8212"/>
</dbReference>
<dbReference type="Pfam" id="PF26640">
    <property type="entry name" value="DUF8212"/>
    <property type="match status" value="1"/>
</dbReference>
<comment type="caution">
    <text evidence="2">The sequence shown here is derived from an EMBL/GenBank/DDBJ whole genome shotgun (WGS) entry which is preliminary data.</text>
</comment>